<sequence length="172" mass="18812">MQQRRSLAGRPSGTDGSDFSYRMVVDSRYQRVAQGRSRLRALILIQAVVQLVAALPLILSVWKGEAVHALSALSLAIGIFSLLVGELGRRRSRAGLLRVYLVASSVSIVVSVACVFKSNLTFEDIQNAQNWEAKKLELLQGSRVFLGSVLQVVVIKTVISLIHNMSPPKRAS</sequence>
<dbReference type="GO" id="GO:0016192">
    <property type="term" value="P:vesicle-mediated transport"/>
    <property type="evidence" value="ECO:0007669"/>
    <property type="project" value="TreeGrafter"/>
</dbReference>
<keyword evidence="8" id="KW-1185">Reference proteome</keyword>
<evidence type="ECO:0000256" key="7">
    <source>
        <dbReference type="SAM" id="Phobius"/>
    </source>
</evidence>
<accession>A0A6P8DKA9</accession>
<keyword evidence="3 7" id="KW-0812">Transmembrane</keyword>
<evidence type="ECO:0000313" key="9">
    <source>
        <dbReference type="RefSeq" id="XP_031393836.1"/>
    </source>
</evidence>
<dbReference type="RefSeq" id="XP_031393836.1">
    <property type="nucleotide sequence ID" value="XM_031537976.1"/>
</dbReference>
<protein>
    <submittedName>
        <fullName evidence="9">Uncharacterized protein LOC116205382 isoform X2</fullName>
    </submittedName>
</protein>
<feature type="transmembrane region" description="Helical" evidence="7">
    <location>
        <begin position="68"/>
        <end position="87"/>
    </location>
</feature>
<dbReference type="PANTHER" id="PTHR20955">
    <property type="entry name" value="PROTEIN JAGUNAL HOMOLOG 1"/>
    <property type="match status" value="1"/>
</dbReference>
<dbReference type="GeneID" id="116205382"/>
<proteinExistence type="inferred from homology"/>
<evidence type="ECO:0000256" key="3">
    <source>
        <dbReference type="ARBA" id="ARBA00022692"/>
    </source>
</evidence>
<gene>
    <name evidence="9" type="primary">LOC116205382</name>
</gene>
<evidence type="ECO:0000256" key="2">
    <source>
        <dbReference type="ARBA" id="ARBA00008462"/>
    </source>
</evidence>
<comment type="subcellular location">
    <subcellularLocation>
        <location evidence="1">Endoplasmic reticulum membrane</location>
        <topology evidence="1">Multi-pass membrane protein</topology>
    </subcellularLocation>
</comment>
<keyword evidence="6 7" id="KW-0472">Membrane</keyword>
<evidence type="ECO:0000256" key="6">
    <source>
        <dbReference type="ARBA" id="ARBA00023136"/>
    </source>
</evidence>
<evidence type="ECO:0000256" key="5">
    <source>
        <dbReference type="ARBA" id="ARBA00022989"/>
    </source>
</evidence>
<reference evidence="8" key="1">
    <citation type="journal article" date="2020" name="Plant Biotechnol. J.">
        <title>The pomegranate (Punica granatum L.) draft genome dissects genetic divergence between soft- and hard-seeded cultivars.</title>
        <authorList>
            <person name="Luo X."/>
            <person name="Li H."/>
            <person name="Wu Z."/>
            <person name="Yao W."/>
            <person name="Zhao P."/>
            <person name="Cao D."/>
            <person name="Yu H."/>
            <person name="Li K."/>
            <person name="Poudel K."/>
            <person name="Zhao D."/>
            <person name="Zhang F."/>
            <person name="Xia X."/>
            <person name="Chen L."/>
            <person name="Wang Q."/>
            <person name="Jing D."/>
            <person name="Cao S."/>
        </authorList>
    </citation>
    <scope>NUCLEOTIDE SEQUENCE [LARGE SCALE GENOMIC DNA]</scope>
    <source>
        <strain evidence="8">cv. Tunisia</strain>
    </source>
</reference>
<feature type="transmembrane region" description="Helical" evidence="7">
    <location>
        <begin position="99"/>
        <end position="122"/>
    </location>
</feature>
<reference evidence="9" key="2">
    <citation type="submission" date="2025-08" db="UniProtKB">
        <authorList>
            <consortium name="RefSeq"/>
        </authorList>
    </citation>
    <scope>IDENTIFICATION</scope>
    <source>
        <tissue evidence="9">Leaf</tissue>
    </source>
</reference>
<dbReference type="Proteomes" id="UP000515151">
    <property type="component" value="Chromosome 4"/>
</dbReference>
<keyword evidence="5 7" id="KW-1133">Transmembrane helix</keyword>
<name>A0A6P8DKA9_PUNGR</name>
<feature type="transmembrane region" description="Helical" evidence="7">
    <location>
        <begin position="142"/>
        <end position="162"/>
    </location>
</feature>
<feature type="transmembrane region" description="Helical" evidence="7">
    <location>
        <begin position="41"/>
        <end position="62"/>
    </location>
</feature>
<dbReference type="PANTHER" id="PTHR20955:SF1">
    <property type="entry name" value="PROTEIN JAGUNAL HOMOLOG 1"/>
    <property type="match status" value="1"/>
</dbReference>
<dbReference type="AlphaFoldDB" id="A0A6P8DKA9"/>
<evidence type="ECO:0000313" key="8">
    <source>
        <dbReference type="Proteomes" id="UP000515151"/>
    </source>
</evidence>
<keyword evidence="4" id="KW-0256">Endoplasmic reticulum</keyword>
<evidence type="ECO:0000256" key="1">
    <source>
        <dbReference type="ARBA" id="ARBA00004477"/>
    </source>
</evidence>
<dbReference type="GO" id="GO:0005789">
    <property type="term" value="C:endoplasmic reticulum membrane"/>
    <property type="evidence" value="ECO:0007669"/>
    <property type="project" value="UniProtKB-SubCell"/>
</dbReference>
<organism evidence="8 9">
    <name type="scientific">Punica granatum</name>
    <name type="common">Pomegranate</name>
    <dbReference type="NCBI Taxonomy" id="22663"/>
    <lineage>
        <taxon>Eukaryota</taxon>
        <taxon>Viridiplantae</taxon>
        <taxon>Streptophyta</taxon>
        <taxon>Embryophyta</taxon>
        <taxon>Tracheophyta</taxon>
        <taxon>Spermatophyta</taxon>
        <taxon>Magnoliopsida</taxon>
        <taxon>eudicotyledons</taxon>
        <taxon>Gunneridae</taxon>
        <taxon>Pentapetalae</taxon>
        <taxon>rosids</taxon>
        <taxon>malvids</taxon>
        <taxon>Myrtales</taxon>
        <taxon>Lythraceae</taxon>
        <taxon>Punica</taxon>
    </lineage>
</organism>
<comment type="similarity">
    <text evidence="2">Belongs to the jagunal family.</text>
</comment>
<dbReference type="Pfam" id="PF07086">
    <property type="entry name" value="Jagunal"/>
    <property type="match status" value="1"/>
</dbReference>
<dbReference type="GO" id="GO:0007029">
    <property type="term" value="P:endoplasmic reticulum organization"/>
    <property type="evidence" value="ECO:0007669"/>
    <property type="project" value="InterPro"/>
</dbReference>
<dbReference type="InterPro" id="IPR009787">
    <property type="entry name" value="Jagunal"/>
</dbReference>
<evidence type="ECO:0000256" key="4">
    <source>
        <dbReference type="ARBA" id="ARBA00022824"/>
    </source>
</evidence>